<name>A0AAE1L909_9NEOP</name>
<keyword evidence="1" id="KW-0645">Protease</keyword>
<dbReference type="PANTHER" id="PTHR31912">
    <property type="entry name" value="IP13529P"/>
    <property type="match status" value="1"/>
</dbReference>
<accession>A0AAE1L909</accession>
<keyword evidence="2" id="KW-1185">Reference proteome</keyword>
<comment type="caution">
    <text evidence="1">The sequence shown here is derived from an EMBL/GenBank/DDBJ whole genome shotgun (WGS) entry which is preliminary data.</text>
</comment>
<dbReference type="Proteomes" id="UP001219518">
    <property type="component" value="Unassembled WGS sequence"/>
</dbReference>
<dbReference type="PANTHER" id="PTHR31912:SF35">
    <property type="entry name" value="C2H2-TYPE DOMAIN-CONTAINING PROTEIN"/>
    <property type="match status" value="1"/>
</dbReference>
<organism evidence="1 2">
    <name type="scientific">Frankliniella fusca</name>
    <dbReference type="NCBI Taxonomy" id="407009"/>
    <lineage>
        <taxon>Eukaryota</taxon>
        <taxon>Metazoa</taxon>
        <taxon>Ecdysozoa</taxon>
        <taxon>Arthropoda</taxon>
        <taxon>Hexapoda</taxon>
        <taxon>Insecta</taxon>
        <taxon>Pterygota</taxon>
        <taxon>Neoptera</taxon>
        <taxon>Paraneoptera</taxon>
        <taxon>Thysanoptera</taxon>
        <taxon>Terebrantia</taxon>
        <taxon>Thripoidea</taxon>
        <taxon>Thripidae</taxon>
        <taxon>Frankliniella</taxon>
    </lineage>
</organism>
<dbReference type="EMBL" id="JAHWGI010000195">
    <property type="protein sequence ID" value="KAK3910745.1"/>
    <property type="molecule type" value="Genomic_DNA"/>
</dbReference>
<protein>
    <submittedName>
        <fullName evidence="1">Leucine aminopeptidase 2</fullName>
    </submittedName>
</protein>
<proteinExistence type="predicted"/>
<dbReference type="GO" id="GO:0004177">
    <property type="term" value="F:aminopeptidase activity"/>
    <property type="evidence" value="ECO:0007669"/>
    <property type="project" value="UniProtKB-KW"/>
</dbReference>
<reference evidence="1" key="2">
    <citation type="journal article" date="2023" name="BMC Genomics">
        <title>Pest status, molecular evolution, and epigenetic factors derived from the genome assembly of Frankliniella fusca, a thysanopteran phytovirus vector.</title>
        <authorList>
            <person name="Catto M.A."/>
            <person name="Labadie P.E."/>
            <person name="Jacobson A.L."/>
            <person name="Kennedy G.G."/>
            <person name="Srinivasan R."/>
            <person name="Hunt B.G."/>
        </authorList>
    </citation>
    <scope>NUCLEOTIDE SEQUENCE</scope>
    <source>
        <strain evidence="1">PL_HMW_Pooled</strain>
    </source>
</reference>
<evidence type="ECO:0000313" key="1">
    <source>
        <dbReference type="EMBL" id="KAK3910745.1"/>
    </source>
</evidence>
<dbReference type="AlphaFoldDB" id="A0AAE1L909"/>
<evidence type="ECO:0000313" key="2">
    <source>
        <dbReference type="Proteomes" id="UP001219518"/>
    </source>
</evidence>
<sequence length="434" mass="49780">MKSDPSATGPQRTVESYNRCVLRARLTESASKGVKENSDLNCLTLFHATSHLPPCIGHDLFEGVVSWDLAAVIEYMVKKKKWFSYKLLSNRIKKFKCLGTDSTNKPAYVQKEGKKLGGHAVQNWMMLRLLYFFSGDKIEDLEDPAWRLYLKLKEMCEIFCAPSFIKEDVPYLKDVLIPEYYEIRSSIGFSKEKSPIRPKHHYMSHYPELMLKYGPLIYLWTLPFEQKHGFFKEVLRKTGNFINPEYSCAVRYQMNFCLTTSLEMFSEEFLEKNSKLLSATSFTGDLVVFLSRLNFFGVWSECEQVSVGAVSYKKNDILMLASRENVITIVIIKVIAVKEDSLKVPPQSTHWEVMAFRLGNGHCGGAINFVTEERKATYDRDVGLYEINFSSLGTFTVQSVSELQYQIPELTCLKNFTNSLVLHSSPPIISSYTR</sequence>
<reference evidence="1" key="1">
    <citation type="submission" date="2021-07" db="EMBL/GenBank/DDBJ databases">
        <authorList>
            <person name="Catto M.A."/>
            <person name="Jacobson A."/>
            <person name="Kennedy G."/>
            <person name="Labadie P."/>
            <person name="Hunt B.G."/>
            <person name="Srinivasan R."/>
        </authorList>
    </citation>
    <scope>NUCLEOTIDE SEQUENCE</scope>
    <source>
        <strain evidence="1">PL_HMW_Pooled</strain>
        <tissue evidence="1">Head</tissue>
    </source>
</reference>
<keyword evidence="1" id="KW-0031">Aminopeptidase</keyword>
<keyword evidence="1" id="KW-0378">Hydrolase</keyword>
<gene>
    <name evidence="1" type="ORF">KUF71_004233</name>
</gene>